<name>A0ABR2LQZ9_9ASPA</name>
<keyword evidence="2" id="KW-1185">Reference proteome</keyword>
<dbReference type="EMBL" id="JBBWWR010000016">
    <property type="protein sequence ID" value="KAK8947863.1"/>
    <property type="molecule type" value="Genomic_DNA"/>
</dbReference>
<reference evidence="1 2" key="1">
    <citation type="journal article" date="2022" name="Nat. Plants">
        <title>Genomes of leafy and leafless Platanthera orchids illuminate the evolution of mycoheterotrophy.</title>
        <authorList>
            <person name="Li M.H."/>
            <person name="Liu K.W."/>
            <person name="Li Z."/>
            <person name="Lu H.C."/>
            <person name="Ye Q.L."/>
            <person name="Zhang D."/>
            <person name="Wang J.Y."/>
            <person name="Li Y.F."/>
            <person name="Zhong Z.M."/>
            <person name="Liu X."/>
            <person name="Yu X."/>
            <person name="Liu D.K."/>
            <person name="Tu X.D."/>
            <person name="Liu B."/>
            <person name="Hao Y."/>
            <person name="Liao X.Y."/>
            <person name="Jiang Y.T."/>
            <person name="Sun W.H."/>
            <person name="Chen J."/>
            <person name="Chen Y.Q."/>
            <person name="Ai Y."/>
            <person name="Zhai J.W."/>
            <person name="Wu S.S."/>
            <person name="Zhou Z."/>
            <person name="Hsiao Y.Y."/>
            <person name="Wu W.L."/>
            <person name="Chen Y.Y."/>
            <person name="Lin Y.F."/>
            <person name="Hsu J.L."/>
            <person name="Li C.Y."/>
            <person name="Wang Z.W."/>
            <person name="Zhao X."/>
            <person name="Zhong W.Y."/>
            <person name="Ma X.K."/>
            <person name="Ma L."/>
            <person name="Huang J."/>
            <person name="Chen G.Z."/>
            <person name="Huang M.Z."/>
            <person name="Huang L."/>
            <person name="Peng D.H."/>
            <person name="Luo Y.B."/>
            <person name="Zou S.Q."/>
            <person name="Chen S.P."/>
            <person name="Lan S."/>
            <person name="Tsai W.C."/>
            <person name="Van de Peer Y."/>
            <person name="Liu Z.J."/>
        </authorList>
    </citation>
    <scope>NUCLEOTIDE SEQUENCE [LARGE SCALE GENOMIC DNA]</scope>
    <source>
        <strain evidence="1">Lor288</strain>
    </source>
</reference>
<organism evidence="1 2">
    <name type="scientific">Platanthera guangdongensis</name>
    <dbReference type="NCBI Taxonomy" id="2320717"/>
    <lineage>
        <taxon>Eukaryota</taxon>
        <taxon>Viridiplantae</taxon>
        <taxon>Streptophyta</taxon>
        <taxon>Embryophyta</taxon>
        <taxon>Tracheophyta</taxon>
        <taxon>Spermatophyta</taxon>
        <taxon>Magnoliopsida</taxon>
        <taxon>Liliopsida</taxon>
        <taxon>Asparagales</taxon>
        <taxon>Orchidaceae</taxon>
        <taxon>Orchidoideae</taxon>
        <taxon>Orchideae</taxon>
        <taxon>Orchidinae</taxon>
        <taxon>Platanthera</taxon>
    </lineage>
</organism>
<protein>
    <submittedName>
        <fullName evidence="1">Uncharacterized protein</fullName>
    </submittedName>
</protein>
<gene>
    <name evidence="1" type="ORF">KSP40_PGU000215</name>
</gene>
<evidence type="ECO:0000313" key="2">
    <source>
        <dbReference type="Proteomes" id="UP001412067"/>
    </source>
</evidence>
<proteinExistence type="predicted"/>
<dbReference type="Proteomes" id="UP001412067">
    <property type="component" value="Unassembled WGS sequence"/>
</dbReference>
<sequence length="100" mass="12023">MTEGSAEWVVNLFVFYSRLSLPPSTHNLLEFRHRNFANLNCNKLFLYCKKVIEEFRGCCCSNCTHSHRLRHVLPGYKRYQKWHRYGDGSFYMYSIVLVFF</sequence>
<evidence type="ECO:0000313" key="1">
    <source>
        <dbReference type="EMBL" id="KAK8947863.1"/>
    </source>
</evidence>
<accession>A0ABR2LQZ9</accession>
<comment type="caution">
    <text evidence="1">The sequence shown here is derived from an EMBL/GenBank/DDBJ whole genome shotgun (WGS) entry which is preliminary data.</text>
</comment>